<evidence type="ECO:0000313" key="2">
    <source>
        <dbReference type="EMBL" id="MYV16065.1"/>
    </source>
</evidence>
<dbReference type="InterPro" id="IPR000157">
    <property type="entry name" value="TIR_dom"/>
</dbReference>
<sequence length="401" mass="45631">MTKPNDLPENSVFISYSSDPVEDATKVAAIVKKLTNAGFFCIFDQKDLHIGNYLDFFMHQGLRTGKKVLVFTNNTYVQKANQMKGGVSKETRIIADFIADNPDQTRVLFYSFGHEPNTKKPLLPDYAKGIFARDIGNLSSDDAAELIIKDLLPTREIKSVIKKSAPQIDIERQLARDLWKEVKDRLFDLHDANSVFTNEFLHQILNNSSLKFLINRMIIDKKSTTTQDWAMALKLEETDSHKSTFSFSVDNYNLALITISLCQFINAHLDSVTPQIKIDDPSVLSSWLSTTFSNPFVLRKKWLLQYSNTSSAEYTLQVFTPNQDGVDDWASDKYTVTIPVKAFAPIEVGLFRFSYDYRLLIPNMSYKGLWAVLENDFGVQMDFNGQILGDPNFKGHVVWQA</sequence>
<comment type="caution">
    <text evidence="2">The sequence shown here is derived from an EMBL/GenBank/DDBJ whole genome shotgun (WGS) entry which is preliminary data.</text>
</comment>
<gene>
    <name evidence="2" type="ORF">GB993_00785</name>
</gene>
<proteinExistence type="predicted"/>
<evidence type="ECO:0000259" key="1">
    <source>
        <dbReference type="Pfam" id="PF13676"/>
    </source>
</evidence>
<dbReference type="AlphaFoldDB" id="A0A6N9HZD0"/>
<dbReference type="InterPro" id="IPR035897">
    <property type="entry name" value="Toll_tir_struct_dom_sf"/>
</dbReference>
<reference evidence="2 3" key="1">
    <citation type="journal article" date="2019" name="Appl. Environ. Microbiol.">
        <title>Genetic determinants of hydroxycinnamic acid metabolism in heterofermentative lactobacilli.</title>
        <authorList>
            <person name="Gaur G."/>
            <person name="Oh J.H."/>
            <person name="Filannino P."/>
            <person name="Gobbetti M."/>
            <person name="van Pijkeren J.P."/>
            <person name="Ganzle M.G."/>
        </authorList>
    </citation>
    <scope>NUCLEOTIDE SEQUENCE [LARGE SCALE GENOMIC DNA]</scope>
    <source>
        <strain evidence="2 3">C5</strain>
    </source>
</reference>
<protein>
    <recommendedName>
        <fullName evidence="1">TIR domain-containing protein</fullName>
    </recommendedName>
</protein>
<evidence type="ECO:0000313" key="3">
    <source>
        <dbReference type="Proteomes" id="UP000449209"/>
    </source>
</evidence>
<dbReference type="RefSeq" id="WP_161002677.1">
    <property type="nucleotide sequence ID" value="NZ_WEZQ01000001.1"/>
</dbReference>
<accession>A0A6N9HZD0</accession>
<name>A0A6N9HZD0_9LACO</name>
<dbReference type="SUPFAM" id="SSF52200">
    <property type="entry name" value="Toll/Interleukin receptor TIR domain"/>
    <property type="match status" value="1"/>
</dbReference>
<dbReference type="GO" id="GO:0007165">
    <property type="term" value="P:signal transduction"/>
    <property type="evidence" value="ECO:0007669"/>
    <property type="project" value="InterPro"/>
</dbReference>
<organism evidence="2 3">
    <name type="scientific">Furfurilactobacillus milii</name>
    <dbReference type="NCBI Taxonomy" id="2888272"/>
    <lineage>
        <taxon>Bacteria</taxon>
        <taxon>Bacillati</taxon>
        <taxon>Bacillota</taxon>
        <taxon>Bacilli</taxon>
        <taxon>Lactobacillales</taxon>
        <taxon>Lactobacillaceae</taxon>
        <taxon>Furfurilactobacillus</taxon>
    </lineage>
</organism>
<dbReference type="Proteomes" id="UP000449209">
    <property type="component" value="Unassembled WGS sequence"/>
</dbReference>
<dbReference type="Gene3D" id="3.40.50.10140">
    <property type="entry name" value="Toll/interleukin-1 receptor homology (TIR) domain"/>
    <property type="match status" value="1"/>
</dbReference>
<dbReference type="EMBL" id="WEZQ01000001">
    <property type="protein sequence ID" value="MYV16065.1"/>
    <property type="molecule type" value="Genomic_DNA"/>
</dbReference>
<feature type="domain" description="TIR" evidence="1">
    <location>
        <begin position="12"/>
        <end position="135"/>
    </location>
</feature>
<dbReference type="Pfam" id="PF13676">
    <property type="entry name" value="TIR_2"/>
    <property type="match status" value="1"/>
</dbReference>